<dbReference type="Proteomes" id="UP000752696">
    <property type="component" value="Unassembled WGS sequence"/>
</dbReference>
<accession>A0A6V7H419</accession>
<evidence type="ECO:0000256" key="5">
    <source>
        <dbReference type="ARBA" id="ARBA00023180"/>
    </source>
</evidence>
<feature type="compositionally biased region" description="Low complexity" evidence="7">
    <location>
        <begin position="609"/>
        <end position="619"/>
    </location>
</feature>
<feature type="non-terminal residue" evidence="8">
    <location>
        <position position="1"/>
    </location>
</feature>
<feature type="region of interest" description="Disordered" evidence="7">
    <location>
        <begin position="295"/>
        <end position="366"/>
    </location>
</feature>
<evidence type="ECO:0000313" key="9">
    <source>
        <dbReference type="Proteomes" id="UP000752696"/>
    </source>
</evidence>
<comment type="subcellular location">
    <subcellularLocation>
        <location evidence="1">Membrane</location>
        <topology evidence="1">Multi-pass membrane protein</topology>
    </subcellularLocation>
</comment>
<dbReference type="GO" id="GO:0098703">
    <property type="term" value="P:calcium ion import across plasma membrane"/>
    <property type="evidence" value="ECO:0007669"/>
    <property type="project" value="TreeGrafter"/>
</dbReference>
<dbReference type="OrthoDB" id="10047996at2759"/>
<feature type="compositionally biased region" description="Polar residues" evidence="7">
    <location>
        <begin position="336"/>
        <end position="349"/>
    </location>
</feature>
<evidence type="ECO:0000256" key="6">
    <source>
        <dbReference type="ARBA" id="ARBA00029445"/>
    </source>
</evidence>
<name>A0A6V7H419_9HYME</name>
<feature type="region of interest" description="Disordered" evidence="7">
    <location>
        <begin position="433"/>
        <end position="470"/>
    </location>
</feature>
<evidence type="ECO:0000256" key="1">
    <source>
        <dbReference type="ARBA" id="ARBA00004141"/>
    </source>
</evidence>
<dbReference type="PANTHER" id="PTHR15819:SF11">
    <property type="entry name" value="MID1, ISOFORM A"/>
    <property type="match status" value="1"/>
</dbReference>
<keyword evidence="4" id="KW-0472">Membrane</keyword>
<evidence type="ECO:0000256" key="7">
    <source>
        <dbReference type="SAM" id="MobiDB-lite"/>
    </source>
</evidence>
<feature type="compositionally biased region" description="Basic and acidic residues" evidence="7">
    <location>
        <begin position="321"/>
        <end position="334"/>
    </location>
</feature>
<reference evidence="8" key="1">
    <citation type="submission" date="2020-07" db="EMBL/GenBank/DDBJ databases">
        <authorList>
            <person name="Nazaruddin N."/>
        </authorList>
    </citation>
    <scope>NUCLEOTIDE SEQUENCE</scope>
</reference>
<protein>
    <submittedName>
        <fullName evidence="8">Uncharacterized protein</fullName>
    </submittedName>
</protein>
<evidence type="ECO:0000313" key="8">
    <source>
        <dbReference type="EMBL" id="CAD1472991.1"/>
    </source>
</evidence>
<gene>
    <name evidence="8" type="ORF">MHI_LOCUS347976</name>
</gene>
<organism evidence="8 9">
    <name type="scientific">Heterotrigona itama</name>
    <dbReference type="NCBI Taxonomy" id="395501"/>
    <lineage>
        <taxon>Eukaryota</taxon>
        <taxon>Metazoa</taxon>
        <taxon>Ecdysozoa</taxon>
        <taxon>Arthropoda</taxon>
        <taxon>Hexapoda</taxon>
        <taxon>Insecta</taxon>
        <taxon>Pterygota</taxon>
        <taxon>Neoptera</taxon>
        <taxon>Endopterygota</taxon>
        <taxon>Hymenoptera</taxon>
        <taxon>Apocrita</taxon>
        <taxon>Aculeata</taxon>
        <taxon>Apoidea</taxon>
        <taxon>Anthophila</taxon>
        <taxon>Apidae</taxon>
        <taxon>Heterotrigona</taxon>
    </lineage>
</organism>
<feature type="compositionally biased region" description="Acidic residues" evidence="7">
    <location>
        <begin position="450"/>
        <end position="466"/>
    </location>
</feature>
<proteinExistence type="inferred from homology"/>
<evidence type="ECO:0000256" key="4">
    <source>
        <dbReference type="ARBA" id="ARBA00023136"/>
    </source>
</evidence>
<dbReference type="EMBL" id="CAJDYZ010006003">
    <property type="protein sequence ID" value="CAD1472991.1"/>
    <property type="molecule type" value="Genomic_DNA"/>
</dbReference>
<dbReference type="GO" id="GO:0005886">
    <property type="term" value="C:plasma membrane"/>
    <property type="evidence" value="ECO:0007669"/>
    <property type="project" value="TreeGrafter"/>
</dbReference>
<feature type="non-terminal residue" evidence="8">
    <location>
        <position position="928"/>
    </location>
</feature>
<keyword evidence="9" id="KW-1185">Reference proteome</keyword>
<feature type="compositionally biased region" description="Gly residues" evidence="7">
    <location>
        <begin position="777"/>
        <end position="788"/>
    </location>
</feature>
<feature type="compositionally biased region" description="Basic and acidic residues" evidence="7">
    <location>
        <begin position="791"/>
        <end position="803"/>
    </location>
</feature>
<feature type="compositionally biased region" description="Basic and acidic residues" evidence="7">
    <location>
        <begin position="582"/>
        <end position="598"/>
    </location>
</feature>
<keyword evidence="2" id="KW-0812">Transmembrane</keyword>
<evidence type="ECO:0000256" key="2">
    <source>
        <dbReference type="ARBA" id="ARBA00022692"/>
    </source>
</evidence>
<feature type="compositionally biased region" description="Low complexity" evidence="7">
    <location>
        <begin position="565"/>
        <end position="581"/>
    </location>
</feature>
<feature type="compositionally biased region" description="Basic and acidic residues" evidence="7">
    <location>
        <begin position="433"/>
        <end position="449"/>
    </location>
</feature>
<dbReference type="AlphaFoldDB" id="A0A6V7H419"/>
<keyword evidence="5" id="KW-0325">Glycoprotein</keyword>
<dbReference type="InterPro" id="IPR055288">
    <property type="entry name" value="NALCN_aux_factor_1/2"/>
</dbReference>
<sequence>GGDSGSGGGGGGDDDDAGGTRASSAWNACSLRCYRHCCSHCHACWRSVSPPACRFSSRSLTTATSHRVCWPFASPRRCWSIEIVVEISAEIAGIPEKVAACSRGTSKGPADPGRSDSCHLAIGSGISTSGADTNHESSPIIATTAGDRLDYPRGEQLAKQQQQQQPIFVYAQIRSLLDPPEFTGPSTSCDRNNDGNCSSPPRPPTIEAIVAAAISRFRIPVATAVPCCSSFVVRRSEILAAAVDARDDDEVEENGRRRSEARNATAFRVTCDSVCRSIGVRPRIPTLADILQKKSGDCRAPQRGNDLEGEGWRNADTTDVDADRCDNNNDDHVKNFNLSTSQESRSWPQGQDIGSKKPRTRWKDDGDRDRAIIDSLAHLSGTRAACVTNVPSIDVSPYYTAYNDENDDDESCYRVIGQSSHAIGNVRSAGREQELDFRRDDDVGNRRGEEYDDDDDDDDDDDELELADDRGTRERRFEKFRRDAGNGGERESHYTARCCGRKYGLLFVLYLLAWPLVCSTNPSGQFISGFTRNPSLGPVENVARHNATQISSLLVSSSISHQRQQQYQQYQQKQQQQQQHYRQLEEEHEAREQLIRDNGHHRRRHEEQQQQQQQQQQQEEQSREQREVEERRWSSSYRDDRGKTIVLESESMHPYNEYSWKVNQINPWLSACDLAGPAPADLQGTCDPPEVPKTCPVACAVADEFVDVMEKVKVAGRNCYWSTTTGGKKGTTATTATATSTSTTTTATASMVAAAAVAAVAAESGRFGSSSIRSSGADGGGGGGGGGFASEKTRGTDREKAAGRDGVPTAPEQCLFYLEESHKRDICRDDFGRSSTRSFLTPRENRYWFMSGLRLRHCCDHAVVNALAPGKGGPLENVLNGGEKCVDALDKLLHVDTLAARLHCEFEEVLARYDCAQPYSVIFNCTHC</sequence>
<dbReference type="GO" id="GO:0015275">
    <property type="term" value="F:stretch-activated, monoatomic cation-selective, calcium channel activity"/>
    <property type="evidence" value="ECO:0007669"/>
    <property type="project" value="TreeGrafter"/>
</dbReference>
<keyword evidence="3" id="KW-1133">Transmembrane helix</keyword>
<evidence type="ECO:0000256" key="3">
    <source>
        <dbReference type="ARBA" id="ARBA00022989"/>
    </source>
</evidence>
<feature type="region of interest" description="Disordered" evidence="7">
    <location>
        <begin position="768"/>
        <end position="806"/>
    </location>
</feature>
<comment type="caution">
    <text evidence="8">The sequence shown here is derived from an EMBL/GenBank/DDBJ whole genome shotgun (WGS) entry which is preliminary data.</text>
</comment>
<dbReference type="PANTHER" id="PTHR15819">
    <property type="entry name" value="TRANSMEMBRANE PROTEIN FAM155"/>
    <property type="match status" value="1"/>
</dbReference>
<feature type="region of interest" description="Disordered" evidence="7">
    <location>
        <begin position="565"/>
        <end position="638"/>
    </location>
</feature>
<comment type="similarity">
    <text evidence="6">Belongs to the NALF family.</text>
</comment>
<feature type="compositionally biased region" description="Basic and acidic residues" evidence="7">
    <location>
        <begin position="620"/>
        <end position="638"/>
    </location>
</feature>